<feature type="region of interest" description="Disordered" evidence="1">
    <location>
        <begin position="1433"/>
        <end position="1490"/>
    </location>
</feature>
<feature type="domain" description="BEACH-type PH" evidence="3">
    <location>
        <begin position="2186"/>
        <end position="2334"/>
    </location>
</feature>
<dbReference type="Pfam" id="PF02138">
    <property type="entry name" value="Beach"/>
    <property type="match status" value="1"/>
</dbReference>
<protein>
    <recommendedName>
        <fullName evidence="6">Non-specific serine/threonine protein kinase</fullName>
    </recommendedName>
</protein>
<proteinExistence type="predicted"/>
<dbReference type="CDD" id="cd06071">
    <property type="entry name" value="Beach"/>
    <property type="match status" value="1"/>
</dbReference>
<dbReference type="PANTHER" id="PTHR13743:SF123">
    <property type="entry name" value="PROTEIN FAN"/>
    <property type="match status" value="1"/>
</dbReference>
<feature type="compositionally biased region" description="Basic and acidic residues" evidence="1">
    <location>
        <begin position="1445"/>
        <end position="1466"/>
    </location>
</feature>
<comment type="caution">
    <text evidence="4">The sequence shown here is derived from an EMBL/GenBank/DDBJ whole genome shotgun (WGS) entry which is preliminary data.</text>
</comment>
<evidence type="ECO:0000313" key="5">
    <source>
        <dbReference type="Proteomes" id="UP001530400"/>
    </source>
</evidence>
<dbReference type="InterPro" id="IPR050865">
    <property type="entry name" value="BEACH_Domain"/>
</dbReference>
<feature type="region of interest" description="Disordered" evidence="1">
    <location>
        <begin position="297"/>
        <end position="385"/>
    </location>
</feature>
<dbReference type="InterPro" id="IPR036322">
    <property type="entry name" value="WD40_repeat_dom_sf"/>
</dbReference>
<feature type="compositionally biased region" description="Polar residues" evidence="1">
    <location>
        <begin position="1433"/>
        <end position="1443"/>
    </location>
</feature>
<feature type="compositionally biased region" description="Basic and acidic residues" evidence="1">
    <location>
        <begin position="624"/>
        <end position="637"/>
    </location>
</feature>
<feature type="region of interest" description="Disordered" evidence="1">
    <location>
        <begin position="166"/>
        <end position="186"/>
    </location>
</feature>
<feature type="compositionally biased region" description="Basic and acidic residues" evidence="1">
    <location>
        <begin position="321"/>
        <end position="343"/>
    </location>
</feature>
<dbReference type="SUPFAM" id="SSF50729">
    <property type="entry name" value="PH domain-like"/>
    <property type="match status" value="1"/>
</dbReference>
<dbReference type="InterPro" id="IPR036372">
    <property type="entry name" value="BEACH_dom_sf"/>
</dbReference>
<evidence type="ECO:0000259" key="3">
    <source>
        <dbReference type="PROSITE" id="PS51783"/>
    </source>
</evidence>
<feature type="compositionally biased region" description="Acidic residues" evidence="1">
    <location>
        <begin position="2127"/>
        <end position="2136"/>
    </location>
</feature>
<name>A0ABD3P0K0_9STRA</name>
<evidence type="ECO:0000259" key="2">
    <source>
        <dbReference type="PROSITE" id="PS50197"/>
    </source>
</evidence>
<dbReference type="Pfam" id="PF14844">
    <property type="entry name" value="PH_BEACH"/>
    <property type="match status" value="1"/>
</dbReference>
<dbReference type="Gene3D" id="2.30.29.30">
    <property type="entry name" value="Pleckstrin-homology domain (PH domain)/Phosphotyrosine-binding domain (PTB)"/>
    <property type="match status" value="1"/>
</dbReference>
<feature type="region of interest" description="Disordered" evidence="1">
    <location>
        <begin position="2111"/>
        <end position="2158"/>
    </location>
</feature>
<dbReference type="InterPro" id="IPR001680">
    <property type="entry name" value="WD40_rpt"/>
</dbReference>
<reference evidence="4 5" key="1">
    <citation type="submission" date="2024-10" db="EMBL/GenBank/DDBJ databases">
        <title>Updated reference genomes for cyclostephanoid diatoms.</title>
        <authorList>
            <person name="Roberts W.R."/>
            <person name="Alverson A.J."/>
        </authorList>
    </citation>
    <scope>NUCLEOTIDE SEQUENCE [LARGE SCALE GENOMIC DNA]</scope>
    <source>
        <strain evidence="4 5">AJA010-31</strain>
    </source>
</reference>
<dbReference type="SMART" id="SM01026">
    <property type="entry name" value="Beach"/>
    <property type="match status" value="1"/>
</dbReference>
<dbReference type="PROSITE" id="PS50197">
    <property type="entry name" value="BEACH"/>
    <property type="match status" value="1"/>
</dbReference>
<dbReference type="PROSITE" id="PS51783">
    <property type="entry name" value="PH_BEACH"/>
    <property type="match status" value="1"/>
</dbReference>
<dbReference type="Proteomes" id="UP001530400">
    <property type="component" value="Unassembled WGS sequence"/>
</dbReference>
<evidence type="ECO:0000313" key="4">
    <source>
        <dbReference type="EMBL" id="KAL3781489.1"/>
    </source>
</evidence>
<feature type="domain" description="BEACH" evidence="2">
    <location>
        <begin position="2373"/>
        <end position="2689"/>
    </location>
</feature>
<sequence>MSDRKQSFTLHEHLYKELKQLIAVDPPNQNGKASQLVAKNTTGLDPKSLLKLSKNDERRQNKVKVVNRLLDTLREDQTGIIKHTSNEQQSVQSDSGLLGRIHGCVGSHWELLPPVYADPSDDNGNANSDSEMIQDFVSKDVDNAEGKLHSPSRKKSELTSSWLWSSANKDDKSQEGDSSTAAVETAATPERIYPTIRGGGLRLPGLDWNKTFRKGYTVLVWVRPTLNCTQSFIPEGAALRKQILYRFASSLHDNVVGSVGVCAILGQWQAISCTDSSGISSRTMLATTVTVYTLPNSDPMSHLYPSGKDTTQSAETDGTDGDAKEKSAHERNMEHFQQHKREQQSSSSNKGRLLEPKRQSKHSSMGSDKSSGRDKTPTTSSGGYVSAQLTLPADEWSLIGIQHTHPYLRRPELIISVNGEEIAKGELAFPVLDALVTSSDEEITGGISAMTLSGSSSASPRAQNGDALGASASFLSDSERKMLKRRGILAECTLLDGAFENGVLDGNQQKLNCALSVHSLALLPVTVPNVVLAMIAERGPLGDSASGSGLSFVLGPVPTNPQNRDAIIALLAGYGYYGNGGSGSSGIGGSGHIQDKFSTPPRSIGLPMSIGITPGASLQKGSRFSRDSSAHGSEESLHGAGSWIGSEKEFDAHTFLQGLIGRAILTFHSGDSRSLGQADENNDISTRQGRIICQPSAAPSCIGGADEVPKVGIVRPINPSPHSTSARLEVTGNACYHNTTLKYIHSESNREQIQIAPSADKNSKYADYPPVSFTRAIHASNAVSCALLPLRLALPKTGGVEVNSAQQTLHAESFIHLSDLLSNQAQLLGLVIELMNECILAGGSTIRDETLQSGCIHALSNLVRRVLIRGSRLGLIGKGIISNRHVEKTGSTENVDYDHDHDASCTPAIPPAICKALIHLIDTCCGPVSLNSSSPDSHQLVSADPFRGLMRVRRTSDMALTSFFGLALDFDIVGKDLTASATILASISARYCQVSATLLNSEGASQEEPLYGSLLRSQMNVQYFLDSIRVRFDNSVSSAKQTERYSEGERNALESIASSLSAILYTMLLSSLTSASGSSVTRGERDIGALVATMTECSLGSLCASVAITAIAKLLVKCGVLSPQCLHRSSQNIKPSYRRRDTVDLALENRLARNMLLCRFHDIVGPLLLSKSEPHYSIESATSNEEKDGNECKQTFVSCNVGVVSNTGCLLDWTHDWRLSLLTFSWLSSLAGADESLSTSRNTGYLITQAAQTSSLDGALIGKDIHYSGTENSGLIAVLSQFLVMSPSGEKDTNTAINKADTTSRRLSVFMQLIPGITSVILSPSIRRDEQKDVFIVKHQTPIAAEILKGLFSMLSLSIQSLYGNKKGGLLTSKPGSNEAAQRNRAKTLFVEAAKEYSPILLQVVSMLEEPIRACKIQSANSTAQQYASSFEQNTISNTNAPSDTIERTRTDSTADRDWVDVHADADDSSDVTSRSLTKHNGPKANGVHQPDISKCYTDLVSSQDMALHAVSRLVAQAMKYGGGEASTSVWRVIVSALSIEDTYDSETNEVTDAVKPTTNPINTSSKQTICHLVALVLSKFAKHHDKGTVRSPWNAETCAAVARLMDLVEEKKLLTNEVMQKFSIDQVRLIKSVLEIMKSGRENGGWLQVQDVQTAPADESGSVRKAVEDASTHSNYQLYNQQASANHGQKSNPKLLLPILQSCLRLMLPSVGIIRSEALVISATSAGKAPSTSVLLQQVCTELNDSITSAVSGLLFSVSRDIFMNAIATLKDSLDYHKHSSDLKAVKLCSELVLNVIEVMRQRYANERNRRDNGSYEDEEEEVERLILGQDQVPTNDSSDVDFLAFTGDASANQNSQMGFMQYKGLGASLNRCFRELNEKPSLGTRCLGLSGLKTLEAKAELVLSILEPFIANWKKAMAHDDEEQELVDLFNENQESTPSTAINQLPSSDAISRFSEARSILKQQHYHLAFDYLASRRFGRTAFTERLCWKTWMEFVDVESCNGLWERCIYDGGRDYYSKMATLPMFPQFARFIPSYLDHSPSSLSVSTPSAPDIDLKGQGITIVDITKKEVDETMMDLFDEGEEGADDGQKDYQEEDLDVLFPNHRDSQVSASANLDASERTEDGADTTNEEDAVTDKGDSPSIIPTDSMNPLEPGNFHFASSSFSFPPDSSSLVSMGQGVKLCGGMMEEYYSSCLHVKPDCSRKCIVMLTETHLILEFEDGDGIVDGENESHLNKIRDSLDDDKVQEHDQKVRMEKALRPKAMRWNISEASHIYLRRYRLRDSALEIFFIPSAGATTGGTAFLAGSRSLFIDFGAGVWGNTRRDDAANALMKRAPMQTVKQWPDKSGQFLHGKSENTNMASLITCPNAPDPQSFEDELKKLTQAWTQGAISNFDYLSSLNCLSGRSYNDICQYPIFPWTLSNFTSETVPDLSDEANYRDLSKPIGALNELRLNELIDRFETFADPSIPPFMYGSHYSTSAGVVLHFLIRLHPFSTLHRQLQSGHFDVADRLFSSVQRTWEMCTGRSAAEVKELTPEFYCNPSFLRNSNELKLGTMQEGEVVNDVALPPWAKGSPEKFVEVMRLALESDVVSESLSHWVDLIFGYKQQGKHAIEAHNGAYGSLHCFLLYVSLNNHPVSRTVFFYLTYYGSVDVASIEDEGLRLATECQIAHFGQCPMQLFYRPHAKKRDRKHRHSRQTISETLGLYDSSQRNKTLPFMGSPMSYWVHLAAPPPGPHAPLVSIRLTLSDRCLAVDAKGVYHFFRWAWKPEVEDEELEEGEEETSDEATPYDAYKDKGCFVAQRELMSFRNVPCLPYTPMSSDGARPVTVSMSKTLFSNRTLLLILSDGDGKGALAMQLVDPVKGAIKGEVIVPSAHSDYITSIDMDPIGTAAGQGGVGGELAVVGSADGSMTMWRFISSHYWPLRPRLRMMGHSGSKVHGVAVSSALGICASISSTKCCLFDVGNGSMIRAFTPPVAACKDHLGNNLLDETAIQETSFANTPAICLSVMGYVAVVCSTKLIRGAKTLDEVFSIELMTLEGVHVGSRLLEPDRGLPNKLFPSVDGRALFVCAGRGVSVCLISSIQPLSFVDEWRLTEEDDDDYNSLAQQAIHDIDFGPTISRPVVVAAGCSDGSLRLHALQGISKWSLENQRNVVTSAVGSVLALPAQTVKNAIGGVAGFGSRFVGFGKEIGKEAFQSVKERDGPMGFFRKK</sequence>
<dbReference type="InterPro" id="IPR023362">
    <property type="entry name" value="PH-BEACH_dom"/>
</dbReference>
<dbReference type="InterPro" id="IPR011993">
    <property type="entry name" value="PH-like_dom_sf"/>
</dbReference>
<gene>
    <name evidence="4" type="ORF">ACHAWO_007063</name>
</gene>
<dbReference type="EMBL" id="JALLPJ020000842">
    <property type="protein sequence ID" value="KAL3781489.1"/>
    <property type="molecule type" value="Genomic_DNA"/>
</dbReference>
<dbReference type="Gene3D" id="1.10.1540.10">
    <property type="entry name" value="BEACH domain"/>
    <property type="match status" value="1"/>
</dbReference>
<organism evidence="4 5">
    <name type="scientific">Cyclotella atomus</name>
    <dbReference type="NCBI Taxonomy" id="382360"/>
    <lineage>
        <taxon>Eukaryota</taxon>
        <taxon>Sar</taxon>
        <taxon>Stramenopiles</taxon>
        <taxon>Ochrophyta</taxon>
        <taxon>Bacillariophyta</taxon>
        <taxon>Coscinodiscophyceae</taxon>
        <taxon>Thalassiosirophycidae</taxon>
        <taxon>Stephanodiscales</taxon>
        <taxon>Stephanodiscaceae</taxon>
        <taxon>Cyclotella</taxon>
    </lineage>
</organism>
<dbReference type="SMART" id="SM00320">
    <property type="entry name" value="WD40"/>
    <property type="match status" value="3"/>
</dbReference>
<dbReference type="PANTHER" id="PTHR13743">
    <property type="entry name" value="BEIGE/BEACH-RELATED"/>
    <property type="match status" value="1"/>
</dbReference>
<dbReference type="SUPFAM" id="SSF50978">
    <property type="entry name" value="WD40 repeat-like"/>
    <property type="match status" value="1"/>
</dbReference>
<dbReference type="SUPFAM" id="SSF81837">
    <property type="entry name" value="BEACH domain"/>
    <property type="match status" value="1"/>
</dbReference>
<dbReference type="InterPro" id="IPR000409">
    <property type="entry name" value="BEACH_dom"/>
</dbReference>
<accession>A0ABD3P0K0</accession>
<evidence type="ECO:0008006" key="6">
    <source>
        <dbReference type="Google" id="ProtNLM"/>
    </source>
</evidence>
<feature type="region of interest" description="Disordered" evidence="1">
    <location>
        <begin position="617"/>
        <end position="640"/>
    </location>
</feature>
<evidence type="ECO:0000256" key="1">
    <source>
        <dbReference type="SAM" id="MobiDB-lite"/>
    </source>
</evidence>
<keyword evidence="5" id="KW-1185">Reference proteome</keyword>